<gene>
    <name evidence="1" type="ORF">CAPTEDRAFT_216905</name>
</gene>
<organism evidence="1">
    <name type="scientific">Capitella teleta</name>
    <name type="common">Polychaete worm</name>
    <dbReference type="NCBI Taxonomy" id="283909"/>
    <lineage>
        <taxon>Eukaryota</taxon>
        <taxon>Metazoa</taxon>
        <taxon>Spiralia</taxon>
        <taxon>Lophotrochozoa</taxon>
        <taxon>Annelida</taxon>
        <taxon>Polychaeta</taxon>
        <taxon>Sedentaria</taxon>
        <taxon>Scolecida</taxon>
        <taxon>Capitellidae</taxon>
        <taxon>Capitella</taxon>
    </lineage>
</organism>
<dbReference type="AlphaFoldDB" id="R7VMC7"/>
<protein>
    <submittedName>
        <fullName evidence="1 2">Uncharacterized protein</fullName>
    </submittedName>
</protein>
<proteinExistence type="predicted"/>
<evidence type="ECO:0000313" key="2">
    <source>
        <dbReference type="EnsemblMetazoa" id="CapteP216905"/>
    </source>
</evidence>
<dbReference type="EMBL" id="AMQN01016183">
    <property type="status" value="NOT_ANNOTATED_CDS"/>
    <property type="molecule type" value="Genomic_DNA"/>
</dbReference>
<dbReference type="EMBL" id="KB291809">
    <property type="protein sequence ID" value="ELU18610.1"/>
    <property type="molecule type" value="Genomic_DNA"/>
</dbReference>
<dbReference type="HOGENOM" id="CLU_1416385_0_0_1"/>
<evidence type="ECO:0000313" key="1">
    <source>
        <dbReference type="EMBL" id="ELU18610.1"/>
    </source>
</evidence>
<dbReference type="EnsemblMetazoa" id="CapteT216905">
    <property type="protein sequence ID" value="CapteP216905"/>
    <property type="gene ID" value="CapteG216905"/>
</dbReference>
<accession>R7VMC7</accession>
<keyword evidence="3" id="KW-1185">Reference proteome</keyword>
<dbReference type="EMBL" id="AMQN01016182">
    <property type="status" value="NOT_ANNOTATED_CDS"/>
    <property type="molecule type" value="Genomic_DNA"/>
</dbReference>
<evidence type="ECO:0000313" key="3">
    <source>
        <dbReference type="Proteomes" id="UP000014760"/>
    </source>
</evidence>
<reference evidence="1 3" key="2">
    <citation type="journal article" date="2013" name="Nature">
        <title>Insights into bilaterian evolution from three spiralian genomes.</title>
        <authorList>
            <person name="Simakov O."/>
            <person name="Marletaz F."/>
            <person name="Cho S.J."/>
            <person name="Edsinger-Gonzales E."/>
            <person name="Havlak P."/>
            <person name="Hellsten U."/>
            <person name="Kuo D.H."/>
            <person name="Larsson T."/>
            <person name="Lv J."/>
            <person name="Arendt D."/>
            <person name="Savage R."/>
            <person name="Osoegawa K."/>
            <person name="de Jong P."/>
            <person name="Grimwood J."/>
            <person name="Chapman J.A."/>
            <person name="Shapiro H."/>
            <person name="Aerts A."/>
            <person name="Otillar R.P."/>
            <person name="Terry A.Y."/>
            <person name="Boore J.L."/>
            <person name="Grigoriev I.V."/>
            <person name="Lindberg D.R."/>
            <person name="Seaver E.C."/>
            <person name="Weisblat D.A."/>
            <person name="Putnam N.H."/>
            <person name="Rokhsar D.S."/>
        </authorList>
    </citation>
    <scope>NUCLEOTIDE SEQUENCE</scope>
    <source>
        <strain evidence="1 3">I ESC-2004</strain>
    </source>
</reference>
<reference evidence="3" key="1">
    <citation type="submission" date="2012-12" db="EMBL/GenBank/DDBJ databases">
        <authorList>
            <person name="Hellsten U."/>
            <person name="Grimwood J."/>
            <person name="Chapman J.A."/>
            <person name="Shapiro H."/>
            <person name="Aerts A."/>
            <person name="Otillar R.P."/>
            <person name="Terry A.Y."/>
            <person name="Boore J.L."/>
            <person name="Simakov O."/>
            <person name="Marletaz F."/>
            <person name="Cho S.-J."/>
            <person name="Edsinger-Gonzales E."/>
            <person name="Havlak P."/>
            <person name="Kuo D.-H."/>
            <person name="Larsson T."/>
            <person name="Lv J."/>
            <person name="Arendt D."/>
            <person name="Savage R."/>
            <person name="Osoegawa K."/>
            <person name="de Jong P."/>
            <person name="Lindberg D.R."/>
            <person name="Seaver E.C."/>
            <person name="Weisblat D.A."/>
            <person name="Putnam N.H."/>
            <person name="Grigoriev I.V."/>
            <person name="Rokhsar D.S."/>
        </authorList>
    </citation>
    <scope>NUCLEOTIDE SEQUENCE</scope>
    <source>
        <strain evidence="3">I ESC-2004</strain>
    </source>
</reference>
<name>R7VMC7_CAPTE</name>
<reference evidence="2" key="3">
    <citation type="submission" date="2015-06" db="UniProtKB">
        <authorList>
            <consortium name="EnsemblMetazoa"/>
        </authorList>
    </citation>
    <scope>IDENTIFICATION</scope>
</reference>
<dbReference type="Proteomes" id="UP000014760">
    <property type="component" value="Unassembled WGS sequence"/>
</dbReference>
<sequence>MGRRTAKGQINHSKRTAGRVQIGLRPGIEDGEIIASNEIFQHTRPDGLGSSLPHNSLSIVKSSSCLLGGALFRAGSLLCGLHLPWARFGGIVVEAVVVEVVKVWMPVLAFPDGGEGALDEDRILSLAMTSPAHHWVPADTIFLFVNTKAKLVPGADQRSLSLIAINTTLFTVLDNRLQSSTRVSPLAFTMLG</sequence>